<gene>
    <name evidence="3" type="ORF">V2V91_11005</name>
</gene>
<dbReference type="EMBL" id="JAZHOV010000006">
    <property type="protein sequence ID" value="MEF2255655.1"/>
    <property type="molecule type" value="Genomic_DNA"/>
</dbReference>
<feature type="signal peptide" evidence="2">
    <location>
        <begin position="1"/>
        <end position="22"/>
    </location>
</feature>
<accession>A0ABU7V8R4</accession>
<organism evidence="3 4">
    <name type="scientific">Microbacterium schleiferi</name>
    <dbReference type="NCBI Taxonomy" id="69362"/>
    <lineage>
        <taxon>Bacteria</taxon>
        <taxon>Bacillati</taxon>
        <taxon>Actinomycetota</taxon>
        <taxon>Actinomycetes</taxon>
        <taxon>Micrococcales</taxon>
        <taxon>Microbacteriaceae</taxon>
        <taxon>Microbacterium</taxon>
    </lineage>
</organism>
<evidence type="ECO:0000313" key="4">
    <source>
        <dbReference type="Proteomes" id="UP001351900"/>
    </source>
</evidence>
<keyword evidence="4" id="KW-1185">Reference proteome</keyword>
<protein>
    <recommendedName>
        <fullName evidence="5">DUF306 domain-containing protein</fullName>
    </recommendedName>
</protein>
<evidence type="ECO:0008006" key="5">
    <source>
        <dbReference type="Google" id="ProtNLM"/>
    </source>
</evidence>
<evidence type="ECO:0000313" key="3">
    <source>
        <dbReference type="EMBL" id="MEF2255655.1"/>
    </source>
</evidence>
<dbReference type="Proteomes" id="UP001351900">
    <property type="component" value="Unassembled WGS sequence"/>
</dbReference>
<feature type="chain" id="PRO_5046669590" description="DUF306 domain-containing protein" evidence="2">
    <location>
        <begin position="23"/>
        <end position="208"/>
    </location>
</feature>
<sequence>MRSAPENGMRALGVAMVFTALAASIVGCASTEPAAPEVIAQRATASGISPDLVYVTAVDGYDLAPQSVGRTGADGMSASWFNAQTGGILTVRTDRGTLTPQTCPEMPLWDTLDGGITCSNEGDIWHRFSGSVEEYMVARDGVLILVTGRNLADRADLEAAAKAVRLPSDAELDLLFSDLPDGPAQPIERGDLPENGDGAPIDPSSPGG</sequence>
<keyword evidence="2" id="KW-0732">Signal</keyword>
<proteinExistence type="predicted"/>
<reference evidence="3 4" key="1">
    <citation type="submission" date="2024-01" db="EMBL/GenBank/DDBJ databases">
        <title>the genome sequence of strain Microbacterium schleiferi NBRC 15075.</title>
        <authorList>
            <person name="Ding Y."/>
            <person name="Zhang G."/>
        </authorList>
    </citation>
    <scope>NUCLEOTIDE SEQUENCE [LARGE SCALE GENOMIC DNA]</scope>
    <source>
        <strain evidence="3 4">NBRC 15075</strain>
    </source>
</reference>
<evidence type="ECO:0000256" key="1">
    <source>
        <dbReference type="SAM" id="MobiDB-lite"/>
    </source>
</evidence>
<evidence type="ECO:0000256" key="2">
    <source>
        <dbReference type="SAM" id="SignalP"/>
    </source>
</evidence>
<dbReference type="RefSeq" id="WP_331791872.1">
    <property type="nucleotide sequence ID" value="NZ_BAAAUO010000001.1"/>
</dbReference>
<comment type="caution">
    <text evidence="3">The sequence shown here is derived from an EMBL/GenBank/DDBJ whole genome shotgun (WGS) entry which is preliminary data.</text>
</comment>
<dbReference type="PROSITE" id="PS51257">
    <property type="entry name" value="PROKAR_LIPOPROTEIN"/>
    <property type="match status" value="1"/>
</dbReference>
<name>A0ABU7V8R4_9MICO</name>
<feature type="region of interest" description="Disordered" evidence="1">
    <location>
        <begin position="177"/>
        <end position="208"/>
    </location>
</feature>